<dbReference type="EMBL" id="AEBR01000110">
    <property type="protein sequence ID" value="EFM81155.1"/>
    <property type="molecule type" value="Genomic_DNA"/>
</dbReference>
<accession>A0A125W188</accession>
<comment type="caution">
    <text evidence="2">The sequence shown here is derived from an EMBL/GenBank/DDBJ whole genome shotgun (WGS) entry which is preliminary data.</text>
</comment>
<feature type="coiled-coil region" evidence="1">
    <location>
        <begin position="35"/>
        <end position="62"/>
    </location>
</feature>
<proteinExistence type="predicted"/>
<gene>
    <name evidence="2" type="ORF">HMPREF9498_03094</name>
</gene>
<evidence type="ECO:0000256" key="1">
    <source>
        <dbReference type="SAM" id="Coils"/>
    </source>
</evidence>
<evidence type="ECO:0000313" key="2">
    <source>
        <dbReference type="EMBL" id="EFM81155.1"/>
    </source>
</evidence>
<dbReference type="Proteomes" id="UP000004846">
    <property type="component" value="Unassembled WGS sequence"/>
</dbReference>
<dbReference type="HOGENOM" id="CLU_2860694_0_0_9"/>
<sequence>MKRNIALLQSEKMKKVQALANYYQESIDLPPGKNREAVIKKINESKKEIKEINDILTDIQKKKK</sequence>
<reference evidence="3" key="1">
    <citation type="submission" date="2010-07" db="EMBL/GenBank/DDBJ databases">
        <authorList>
            <person name="Weinstock G."/>
            <person name="Sodergren E."/>
            <person name="Clifton S."/>
            <person name="Fulton L."/>
            <person name="Fulton B."/>
            <person name="Courtney L."/>
            <person name="Fronick C."/>
            <person name="Harrison M."/>
            <person name="Strong C."/>
            <person name="Farmer C."/>
            <person name="Delahaunty K."/>
            <person name="Markovic C."/>
            <person name="Hall O."/>
            <person name="Minx P."/>
            <person name="Tomlinson C."/>
            <person name="Mitreva M."/>
            <person name="Hou S."/>
            <person name="Chen J."/>
            <person name="Wollam A."/>
            <person name="Pepin K.H."/>
            <person name="Johnson M."/>
            <person name="Bhonagiri V."/>
            <person name="Zhang X."/>
            <person name="Suruliraj S."/>
            <person name="Warren W."/>
            <person name="Chinwalla A."/>
            <person name="Mardis E.R."/>
            <person name="Wilson R.K."/>
        </authorList>
    </citation>
    <scope>NUCLEOTIDE SEQUENCE [LARGE SCALE GENOMIC DNA]</scope>
    <source>
        <strain evidence="3">TX4248</strain>
    </source>
</reference>
<organism evidence="2 3">
    <name type="scientific">Enterococcus faecalis TX4248</name>
    <dbReference type="NCBI Taxonomy" id="749495"/>
    <lineage>
        <taxon>Bacteria</taxon>
        <taxon>Bacillati</taxon>
        <taxon>Bacillota</taxon>
        <taxon>Bacilli</taxon>
        <taxon>Lactobacillales</taxon>
        <taxon>Enterococcaceae</taxon>
        <taxon>Enterococcus</taxon>
    </lineage>
</organism>
<evidence type="ECO:0000313" key="3">
    <source>
        <dbReference type="Proteomes" id="UP000004846"/>
    </source>
</evidence>
<name>A0A125W188_ENTFL</name>
<dbReference type="AlphaFoldDB" id="A0A125W188"/>
<dbReference type="GeneID" id="60893876"/>
<protein>
    <submittedName>
        <fullName evidence="2">Uncharacterized protein</fullName>
    </submittedName>
</protein>
<dbReference type="RefSeq" id="WP_002357574.1">
    <property type="nucleotide sequence ID" value="NZ_GL454489.1"/>
</dbReference>
<keyword evidence="1" id="KW-0175">Coiled coil</keyword>